<protein>
    <submittedName>
        <fullName evidence="2">Uncharacterized protein</fullName>
    </submittedName>
</protein>
<sequence>MKKLTYCILLLLAFLPVSAQITVNDFKNSLKTTQRDVLGIVPFENPINGLYNVVILDTKRAYAYLFDENHNLVDSLATEDRERKYKKILGYSIANGRDFRAYLTNDKTNSFAIADFNFTTRTVGYRPVKFKLPKGKIIQTFTYENVFYIMTLAKNSSVVEFHKFNGSDYSVVKMDMSGELFMDENSKSTSLYRAFGSALTNPIATKIEPSTPNSIEQSSNDNKFYIFNNKLYLTLDMNRAACQLIEIDLDSFSYNLKQYYHPNLITTGFKNTSNSFLTTEYLYLLNANSQQMIFQVIERESGNLLKELKANRDEEITFMNTPIIQEGGTYDKYRELDKTKQYLRKLSGSKLGISPYFLNGLHLITFGGVKETAQAPMMMPFGGIPLGSFAVGGLTFNAFFNPAFMAYNSYANTKSTYFTTVLDMDFEHIEGKVPVNMYDKIDTYLDDNAVEIQTVFKYRGGIYVIHKQGNSPNYKMLLFKDY</sequence>
<dbReference type="RefSeq" id="WP_097439988.1">
    <property type="nucleotide sequence ID" value="NZ_KZ300476.1"/>
</dbReference>
<reference evidence="2 3" key="1">
    <citation type="submission" date="2017-04" db="EMBL/GenBank/DDBJ databases">
        <title>A new member of the family Flavobacteriaceae isolated from ascidians.</title>
        <authorList>
            <person name="Chen L."/>
        </authorList>
    </citation>
    <scope>NUCLEOTIDE SEQUENCE [LARGE SCALE GENOMIC DNA]</scope>
    <source>
        <strain evidence="2 3">HQA918</strain>
    </source>
</reference>
<dbReference type="EMBL" id="NBWU01000002">
    <property type="protein sequence ID" value="PCE64707.1"/>
    <property type="molecule type" value="Genomic_DNA"/>
</dbReference>
<evidence type="ECO:0000256" key="1">
    <source>
        <dbReference type="SAM" id="SignalP"/>
    </source>
</evidence>
<feature type="chain" id="PRO_5012088035" evidence="1">
    <location>
        <begin position="20"/>
        <end position="482"/>
    </location>
</feature>
<keyword evidence="3" id="KW-1185">Reference proteome</keyword>
<dbReference type="Proteomes" id="UP000219559">
    <property type="component" value="Unassembled WGS sequence"/>
</dbReference>
<organism evidence="2 3">
    <name type="scientific">Sediminicola luteus</name>
    <dbReference type="NCBI Taxonomy" id="319238"/>
    <lineage>
        <taxon>Bacteria</taxon>
        <taxon>Pseudomonadati</taxon>
        <taxon>Bacteroidota</taxon>
        <taxon>Flavobacteriia</taxon>
        <taxon>Flavobacteriales</taxon>
        <taxon>Flavobacteriaceae</taxon>
        <taxon>Sediminicola</taxon>
    </lineage>
</organism>
<comment type="caution">
    <text evidence="2">The sequence shown here is derived from an EMBL/GenBank/DDBJ whole genome shotgun (WGS) entry which is preliminary data.</text>
</comment>
<accession>A0A2A4G7V9</accession>
<dbReference type="OrthoDB" id="912496at2"/>
<feature type="signal peptide" evidence="1">
    <location>
        <begin position="1"/>
        <end position="19"/>
    </location>
</feature>
<evidence type="ECO:0000313" key="3">
    <source>
        <dbReference type="Proteomes" id="UP000219559"/>
    </source>
</evidence>
<gene>
    <name evidence="2" type="ORF">B7P33_05920</name>
</gene>
<name>A0A2A4G7V9_9FLAO</name>
<proteinExistence type="predicted"/>
<keyword evidence="1" id="KW-0732">Signal</keyword>
<dbReference type="AlphaFoldDB" id="A0A2A4G7V9"/>
<evidence type="ECO:0000313" key="2">
    <source>
        <dbReference type="EMBL" id="PCE64707.1"/>
    </source>
</evidence>